<evidence type="ECO:0000256" key="12">
    <source>
        <dbReference type="ARBA" id="ARBA00023108"/>
    </source>
</evidence>
<dbReference type="InterPro" id="IPR001628">
    <property type="entry name" value="Znf_hrmn_rcpt"/>
</dbReference>
<dbReference type="PROSITE" id="PS51030">
    <property type="entry name" value="NUCLEAR_REC_DBD_2"/>
    <property type="match status" value="1"/>
</dbReference>
<dbReference type="InterPro" id="IPR003074">
    <property type="entry name" value="1Cnucl_rcpt"/>
</dbReference>
<dbReference type="Pfam" id="PF00105">
    <property type="entry name" value="zf-C4"/>
    <property type="match status" value="1"/>
</dbReference>
<dbReference type="InterPro" id="IPR001723">
    <property type="entry name" value="Nuclear_hrmn_rcpt"/>
</dbReference>
<keyword evidence="4 21" id="KW-0963">Cytoplasm</keyword>
<evidence type="ECO:0000256" key="17">
    <source>
        <dbReference type="ARBA" id="ARBA00023239"/>
    </source>
</evidence>
<feature type="region of interest" description="Disordered" evidence="22">
    <location>
        <begin position="575"/>
        <end position="621"/>
    </location>
</feature>
<evidence type="ECO:0000256" key="6">
    <source>
        <dbReference type="ARBA" id="ARBA00022664"/>
    </source>
</evidence>
<dbReference type="PRINTS" id="PR00047">
    <property type="entry name" value="STROIDFINGER"/>
</dbReference>
<dbReference type="PROSITE" id="PS00031">
    <property type="entry name" value="NUCLEAR_REC_DBD_1"/>
    <property type="match status" value="1"/>
</dbReference>
<dbReference type="FunFam" id="1.10.565.10:FF:000017">
    <property type="entry name" value="Peroxisome proliferator-activated receptor gamma"/>
    <property type="match status" value="1"/>
</dbReference>
<dbReference type="GO" id="GO:0006388">
    <property type="term" value="P:tRNA splicing, via endonucleolytic cleavage and ligation"/>
    <property type="evidence" value="ECO:0007669"/>
    <property type="project" value="InterPro"/>
</dbReference>
<keyword evidence="13 21" id="KW-0238">DNA-binding</keyword>
<dbReference type="PRINTS" id="PR01288">
    <property type="entry name" value="PROXISOMEPAR"/>
</dbReference>
<dbReference type="GO" id="GO:0032870">
    <property type="term" value="P:cellular response to hormone stimulus"/>
    <property type="evidence" value="ECO:0007669"/>
    <property type="project" value="UniProtKB-ARBA"/>
</dbReference>
<evidence type="ECO:0000256" key="5">
    <source>
        <dbReference type="ARBA" id="ARBA00022553"/>
    </source>
</evidence>
<keyword evidence="11 21" id="KW-0805">Transcription regulation</keyword>
<keyword evidence="12 21" id="KW-0090">Biological rhythms</keyword>
<reference evidence="25" key="2">
    <citation type="submission" date="2025-08" db="UniProtKB">
        <authorList>
            <consortium name="Ensembl"/>
        </authorList>
    </citation>
    <scope>IDENTIFICATION</scope>
    <source>
        <strain evidence="25">Hereford</strain>
    </source>
</reference>
<evidence type="ECO:0000256" key="11">
    <source>
        <dbReference type="ARBA" id="ARBA00023015"/>
    </source>
</evidence>
<dbReference type="GO" id="GO:0048511">
    <property type="term" value="P:rhythmic process"/>
    <property type="evidence" value="ECO:0007669"/>
    <property type="project" value="UniProtKB-KW"/>
</dbReference>
<keyword evidence="8 21" id="KW-0479">Metal-binding</keyword>
<evidence type="ECO:0000259" key="23">
    <source>
        <dbReference type="PROSITE" id="PS51030"/>
    </source>
</evidence>
<evidence type="ECO:0000256" key="16">
    <source>
        <dbReference type="ARBA" id="ARBA00023170"/>
    </source>
</evidence>
<reference evidence="25" key="1">
    <citation type="submission" date="2018-03" db="EMBL/GenBank/DDBJ databases">
        <title>ARS-UCD1.2.</title>
        <authorList>
            <person name="Rosen B.D."/>
            <person name="Bickhart D.M."/>
            <person name="Koren S."/>
            <person name="Schnabel R.D."/>
            <person name="Hall R."/>
            <person name="Zimin A."/>
            <person name="Dreischer C."/>
            <person name="Schultheiss S."/>
            <person name="Schroeder S.G."/>
            <person name="Elsik C.G."/>
            <person name="Couldrey C."/>
            <person name="Liu G.E."/>
            <person name="Van Tassell C.P."/>
            <person name="Phillippy A.M."/>
            <person name="Smith T.P.L."/>
            <person name="Medrano J.F."/>
        </authorList>
    </citation>
    <scope>NUCLEOTIDE SEQUENCE [LARGE SCALE GENOMIC DNA]</scope>
    <source>
        <strain evidence="25">Hereford</strain>
    </source>
</reference>
<keyword evidence="6" id="KW-0507">mRNA processing</keyword>
<comment type="function">
    <text evidence="20">Nuclear receptor that binds peroxisome proliferators such as hypolipidemic drugs and fatty acids. Once activated by a ligand, the nuclear receptor binds to DNA specific PPAR response elements (PPRE) and modulates the transcription of its target genes, such as acyl-CoA oxidase. It therefore controls the peroxisomal beta-oxidation pathway of fatty acids. Key regulator of adipocyte differentiation and glucose homeostasis. ARF6 acts as a key regulator of the tissue-specific adipocyte P2 (aP2) enhancer. Acts as a critical regulator of gut homeostasis by suppressing NF-kappa-B-mediated pro-inflammatory responses. Plays a role in the regulation of cardiovascular circadian rhythms by regulating the transcription of BMAL1 in the blood vessels.</text>
</comment>
<comment type="function">
    <text evidence="21">Nuclear receptor that binds peroxisome proliferators such as hypolipidemic drugs and fatty acids. Once activated by a ligand, the nuclear receptor binds to DNA specific PPAR response elements (PPRE) and modulates the transcription of its target genes, such as acyl-CoA oxidase. It therefore controls the peroxisomal beta-oxidation pathway of fatty acids. Key regulator of adipocyte differentiation and glucose homeostasis. May play a role in the regulation of circadian rhythm.</text>
</comment>
<dbReference type="Pfam" id="PF00104">
    <property type="entry name" value="Hormone_recep"/>
    <property type="match status" value="1"/>
</dbReference>
<dbReference type="SUPFAM" id="SSF57716">
    <property type="entry name" value="Glucocorticoid receptor-like (DNA-binding domain)"/>
    <property type="match status" value="1"/>
</dbReference>
<comment type="subunit">
    <text evidence="21">Heterodimer with other nuclear receptors.</text>
</comment>
<keyword evidence="14 21" id="KW-0010">Activator</keyword>
<evidence type="ECO:0000256" key="10">
    <source>
        <dbReference type="ARBA" id="ARBA00022833"/>
    </source>
</evidence>
<accession>A0AAF6ZF59</accession>
<evidence type="ECO:0000256" key="2">
    <source>
        <dbReference type="ARBA" id="ARBA00008092"/>
    </source>
</evidence>
<comment type="subcellular location">
    <subcellularLocation>
        <location evidence="21">Cytoplasm</location>
    </subcellularLocation>
    <subcellularLocation>
        <location evidence="21">Nucleus</location>
    </subcellularLocation>
</comment>
<dbReference type="Ensembl" id="ENSBTAT00000044042.4">
    <property type="protein sequence ID" value="ENSBTAP00000041559.3"/>
    <property type="gene ID" value="ENSBTAG00000037980.5"/>
</dbReference>
<dbReference type="FunFam" id="3.30.50.10:FF:000010">
    <property type="entry name" value="Peroxisome proliferator-activated receptor gamma"/>
    <property type="match status" value="1"/>
</dbReference>
<evidence type="ECO:0000259" key="24">
    <source>
        <dbReference type="PROSITE" id="PS51843"/>
    </source>
</evidence>
<dbReference type="GeneTree" id="ENSGT00940000158273"/>
<keyword evidence="15 21" id="KW-0804">Transcription</keyword>
<dbReference type="InterPro" id="IPR035500">
    <property type="entry name" value="NHR-like_dom_sf"/>
</dbReference>
<evidence type="ECO:0000256" key="8">
    <source>
        <dbReference type="ARBA" id="ARBA00022723"/>
    </source>
</evidence>
<dbReference type="Gene3D" id="1.10.565.10">
    <property type="entry name" value="Retinoid X Receptor"/>
    <property type="match status" value="1"/>
</dbReference>
<evidence type="ECO:0000256" key="3">
    <source>
        <dbReference type="ARBA" id="ARBA00018974"/>
    </source>
</evidence>
<dbReference type="PANTHER" id="PTHR21227:SF0">
    <property type="entry name" value="TRNA-SPLICING ENDONUCLEASE SUBUNIT SEN2"/>
    <property type="match status" value="1"/>
</dbReference>
<evidence type="ECO:0000256" key="19">
    <source>
        <dbReference type="ARBA" id="ARBA00034031"/>
    </source>
</evidence>
<comment type="similarity">
    <text evidence="2 21">Belongs to the nuclear hormone receptor family. NR1 subfamily.</text>
</comment>
<dbReference type="Pfam" id="PF12577">
    <property type="entry name" value="PPARgamma_N"/>
    <property type="match status" value="1"/>
</dbReference>
<proteinExistence type="inferred from homology"/>
<keyword evidence="17" id="KW-0456">Lyase</keyword>
<organism evidence="25 26">
    <name type="scientific">Bos taurus</name>
    <name type="common">Bovine</name>
    <dbReference type="NCBI Taxonomy" id="9913"/>
    <lineage>
        <taxon>Eukaryota</taxon>
        <taxon>Metazoa</taxon>
        <taxon>Chordata</taxon>
        <taxon>Craniata</taxon>
        <taxon>Vertebrata</taxon>
        <taxon>Euteleostomi</taxon>
        <taxon>Mammalia</taxon>
        <taxon>Eutheria</taxon>
        <taxon>Laurasiatheria</taxon>
        <taxon>Artiodactyla</taxon>
        <taxon>Ruminantia</taxon>
        <taxon>Pecora</taxon>
        <taxon>Bovidae</taxon>
        <taxon>Bovinae</taxon>
        <taxon>Bos</taxon>
    </lineage>
</organism>
<evidence type="ECO:0000256" key="7">
    <source>
        <dbReference type="ARBA" id="ARBA00022694"/>
    </source>
</evidence>
<evidence type="ECO:0000256" key="4">
    <source>
        <dbReference type="ARBA" id="ARBA00022490"/>
    </source>
</evidence>
<dbReference type="PRINTS" id="PR00398">
    <property type="entry name" value="STRDHORMONER"/>
</dbReference>
<dbReference type="GO" id="GO:0010629">
    <property type="term" value="P:negative regulation of gene expression"/>
    <property type="evidence" value="ECO:0007669"/>
    <property type="project" value="UniProtKB-ARBA"/>
</dbReference>
<dbReference type="InterPro" id="IPR006678">
    <property type="entry name" value="tRNA_intron_Endonuc_N"/>
</dbReference>
<feature type="compositionally biased region" description="Basic and acidic residues" evidence="22">
    <location>
        <begin position="591"/>
        <end position="602"/>
    </location>
</feature>
<evidence type="ECO:0000256" key="15">
    <source>
        <dbReference type="ARBA" id="ARBA00023163"/>
    </source>
</evidence>
<dbReference type="GO" id="GO:1905952">
    <property type="term" value="P:regulation of lipid localization"/>
    <property type="evidence" value="ECO:0007669"/>
    <property type="project" value="UniProtKB-ARBA"/>
</dbReference>
<keyword evidence="5" id="KW-0597">Phosphoprotein</keyword>
<dbReference type="InterPro" id="IPR013088">
    <property type="entry name" value="Znf_NHR/GATA"/>
</dbReference>
<dbReference type="FunFam" id="3.40.1350.10:FF:000001">
    <property type="entry name" value="tRNA-splicing endonuclease subunit Sen2"/>
    <property type="match status" value="1"/>
</dbReference>
<dbReference type="Gene3D" id="3.40.1350.10">
    <property type="match status" value="1"/>
</dbReference>
<comment type="similarity">
    <text evidence="1">Belongs to the tRNA-intron endonuclease family.</text>
</comment>
<dbReference type="Gene3D" id="3.30.50.10">
    <property type="entry name" value="Erythroid Transcription Factor GATA-1, subunit A"/>
    <property type="match status" value="1"/>
</dbReference>
<dbReference type="PANTHER" id="PTHR21227">
    <property type="entry name" value="TRNA-SPLICING ENDONUCLEASE SUBUNIT SEN2"/>
    <property type="match status" value="1"/>
</dbReference>
<keyword evidence="18 21" id="KW-0539">Nucleus</keyword>
<keyword evidence="10 21" id="KW-0862">Zinc</keyword>
<dbReference type="GO" id="GO:0045944">
    <property type="term" value="P:positive regulation of transcription by RNA polymerase II"/>
    <property type="evidence" value="ECO:0007669"/>
    <property type="project" value="UniProtKB-ARBA"/>
</dbReference>
<dbReference type="Proteomes" id="UP000009136">
    <property type="component" value="Chromosome 22"/>
</dbReference>
<evidence type="ECO:0000256" key="14">
    <source>
        <dbReference type="ARBA" id="ARBA00023159"/>
    </source>
</evidence>
<reference evidence="25" key="3">
    <citation type="submission" date="2025-09" db="UniProtKB">
        <authorList>
            <consortium name="Ensembl"/>
        </authorList>
    </citation>
    <scope>IDENTIFICATION</scope>
    <source>
        <strain evidence="25">Hereford</strain>
    </source>
</reference>
<dbReference type="GO" id="GO:0005634">
    <property type="term" value="C:nucleus"/>
    <property type="evidence" value="ECO:0007669"/>
    <property type="project" value="UniProtKB-SubCell"/>
</dbReference>
<evidence type="ECO:0000256" key="21">
    <source>
        <dbReference type="RuleBase" id="RU364110"/>
    </source>
</evidence>
<dbReference type="GO" id="GO:0005737">
    <property type="term" value="C:cytoplasm"/>
    <property type="evidence" value="ECO:0007669"/>
    <property type="project" value="UniProtKB-SubCell"/>
</dbReference>
<dbReference type="CDD" id="cd22363">
    <property type="entry name" value="tRNA-intron_lyase_C"/>
    <property type="match status" value="1"/>
</dbReference>
<dbReference type="InterPro" id="IPR011856">
    <property type="entry name" value="tRNA_endonuc-like_dom_sf"/>
</dbReference>
<dbReference type="InterPro" id="IPR006677">
    <property type="entry name" value="tRNA_intron_Endonuc_cat-like"/>
</dbReference>
<keyword evidence="16 21" id="KW-0675">Receptor</keyword>
<dbReference type="InterPro" id="IPR036167">
    <property type="entry name" value="tRNA_intron_Endo_cat-like_sf"/>
</dbReference>
<dbReference type="SUPFAM" id="SSF48508">
    <property type="entry name" value="Nuclear receptor ligand-binding domain"/>
    <property type="match status" value="1"/>
</dbReference>
<keyword evidence="26" id="KW-1185">Reference proteome</keyword>
<dbReference type="InterPro" id="IPR022590">
    <property type="entry name" value="PPARgamma_N"/>
</dbReference>
<dbReference type="InterPro" id="IPR006676">
    <property type="entry name" value="tRNA_splic"/>
</dbReference>
<dbReference type="Pfam" id="PF01974">
    <property type="entry name" value="tRNA_int_endo"/>
    <property type="match status" value="1"/>
</dbReference>
<feature type="domain" description="NR LBD" evidence="24">
    <location>
        <begin position="238"/>
        <end position="514"/>
    </location>
</feature>
<name>A0AAF6ZF59_BOVIN</name>
<dbReference type="SUPFAM" id="SSF53032">
    <property type="entry name" value="tRNA-intron endonuclease catalytic domain-like"/>
    <property type="match status" value="1"/>
</dbReference>
<evidence type="ECO:0000256" key="20">
    <source>
        <dbReference type="ARBA" id="ARBA00045972"/>
    </source>
</evidence>
<evidence type="ECO:0000256" key="18">
    <source>
        <dbReference type="ARBA" id="ARBA00023242"/>
    </source>
</evidence>
<dbReference type="Pfam" id="PF02778">
    <property type="entry name" value="tRNA_int_endo_N"/>
    <property type="match status" value="1"/>
</dbReference>
<sequence>MGETLGDALIDPESEPFAVTVSARTSQEITMVDTEMPFWPTNFGISSVDLSMMDDHSHAFDIKPFTTVDFSSISTPHYEDIPFPRADPMVADYKYDLKLQEYQSAIKVEPVSPPYYSEKTQLYSKPHEEPSNSLMAIECRVCGDKASGFHYGVHACEGCKGFFRRTIRLKLIYDRCDLNCRIHKKSRNKCQYCRFQKCLAVGMSHNAIRFGRMPQAEKEKLLAEISSDIDQLNPESADLRALAKHLYDSYIKSFPLTKAKARAILTGKTTDKSPFVIYDMNSLMMGEDKIKFKHISPLQEPSKEVAIRIFQGCQFRSVEAVQEITEYAKNIPGFVNLDLNDQVTLLKYGVHEIIYTMLASLMNKDGVLISEGQGFMTREFLKSLRKPFGDFMEPKFEFAVKFNALELDDSDLAIFIAVIILSGVLKEQSLGKMAEAVFRPPKRKRRVHDSYESPLPIPCGQDCGPEKDFRIFRAEMINSHVIVRGLEDMEQLYGKGYFGKGILSRSRPNFTISDPKLVAKWKDMKLDLPVITSKKYQRSVEWAAELLRRQGRDESMVRSVLEGYTKPLEHPHLKMMEEVPLGDEPNSEVVSKSEGRADREKLSASGGQPGDSSQRAGLVPAGERGPEHVLVEEAVCAGSEEVPAGDVLPQKRLVCRRNPFRIFEYLQLSLEEAFFLVYALGCLSIYYEKEPLTIMKLWNAFSTVQPTFRTTYMAYHHFRSKGWVPKPGLKYGTDLLLYRKGPPFYHASYSVIVELVDDRFQGAPRRPLSWRSLAALSRVSVSVSKELMLCYLIKPSTMTDKDMESPECMKQIKVQEVILSRWVSSRERSDQDEL</sequence>
<gene>
    <name evidence="21" type="primary">PPARG</name>
    <name evidence="25" type="synonym">TSEN2</name>
</gene>
<dbReference type="PRINTS" id="PR01291">
    <property type="entry name" value="PROXISOMPAGR"/>
</dbReference>
<evidence type="ECO:0000256" key="1">
    <source>
        <dbReference type="ARBA" id="ARBA00008078"/>
    </source>
</evidence>
<keyword evidence="7" id="KW-0819">tRNA processing</keyword>
<evidence type="ECO:0000313" key="26">
    <source>
        <dbReference type="Proteomes" id="UP000009136"/>
    </source>
</evidence>
<dbReference type="GO" id="GO:0000213">
    <property type="term" value="F:tRNA-intron lyase activity"/>
    <property type="evidence" value="ECO:0007669"/>
    <property type="project" value="UniProtKB-EC"/>
</dbReference>
<comment type="catalytic activity">
    <reaction evidence="19">
        <text>pretRNA = a 3'-half-tRNA molecule with a 5'-OH end + a 5'-half-tRNA molecule with a 2',3'-cyclic phosphate end + an intron with a 2',3'-cyclic phosphate and a 5'-hydroxyl terminus.</text>
        <dbReference type="EC" id="4.6.1.16"/>
    </reaction>
</comment>
<dbReference type="GO" id="GO:0008270">
    <property type="term" value="F:zinc ion binding"/>
    <property type="evidence" value="ECO:0007669"/>
    <property type="project" value="UniProtKB-KW"/>
</dbReference>
<evidence type="ECO:0000256" key="9">
    <source>
        <dbReference type="ARBA" id="ARBA00022771"/>
    </source>
</evidence>
<dbReference type="InterPro" id="IPR003077">
    <property type="entry name" value="PPAR-gamma"/>
</dbReference>
<dbReference type="SMART" id="SM00399">
    <property type="entry name" value="ZnF_C4"/>
    <property type="match status" value="1"/>
</dbReference>
<dbReference type="GO" id="GO:0006397">
    <property type="term" value="P:mRNA processing"/>
    <property type="evidence" value="ECO:0007669"/>
    <property type="project" value="UniProtKB-KW"/>
</dbReference>
<keyword evidence="9 21" id="KW-0863">Zinc-finger</keyword>
<dbReference type="PROSITE" id="PS51843">
    <property type="entry name" value="NR_LBD"/>
    <property type="match status" value="1"/>
</dbReference>
<evidence type="ECO:0000313" key="25">
    <source>
        <dbReference type="Ensembl" id="ENSBTAP00000041559.3"/>
    </source>
</evidence>
<evidence type="ECO:0000256" key="13">
    <source>
        <dbReference type="ARBA" id="ARBA00023125"/>
    </source>
</evidence>
<protein>
    <recommendedName>
        <fullName evidence="3 21">Peroxisome proliferator-activated receptor gamma</fullName>
        <shortName evidence="21">PPAR-gamma</shortName>
    </recommendedName>
    <alternativeName>
        <fullName evidence="21">Nuclear receptor subfamily 1 group C member 3</fullName>
    </alternativeName>
</protein>
<dbReference type="GO" id="GO:0004879">
    <property type="term" value="F:nuclear receptor activity"/>
    <property type="evidence" value="ECO:0007669"/>
    <property type="project" value="InterPro"/>
</dbReference>
<feature type="domain" description="Nuclear receptor" evidence="23">
    <location>
        <begin position="136"/>
        <end position="210"/>
    </location>
</feature>
<evidence type="ECO:0000256" key="22">
    <source>
        <dbReference type="SAM" id="MobiDB-lite"/>
    </source>
</evidence>
<dbReference type="CDD" id="cd06965">
    <property type="entry name" value="NR_DBD_Ppar"/>
    <property type="match status" value="1"/>
</dbReference>
<dbReference type="AlphaFoldDB" id="A0AAF6ZF59"/>
<dbReference type="GO" id="GO:0043565">
    <property type="term" value="F:sequence-specific DNA binding"/>
    <property type="evidence" value="ECO:0007669"/>
    <property type="project" value="InterPro"/>
</dbReference>
<dbReference type="GO" id="GO:0051049">
    <property type="term" value="P:regulation of transport"/>
    <property type="evidence" value="ECO:0007669"/>
    <property type="project" value="UniProtKB-ARBA"/>
</dbReference>
<dbReference type="InterPro" id="IPR000536">
    <property type="entry name" value="Nucl_hrmn_rcpt_lig-bd"/>
</dbReference>